<comment type="similarity">
    <text evidence="1">Belongs to the glycosyl hydrolase 16 family.</text>
</comment>
<organism evidence="9 10">
    <name type="scientific">Paenibacillus pabuli</name>
    <dbReference type="NCBI Taxonomy" id="1472"/>
    <lineage>
        <taxon>Bacteria</taxon>
        <taxon>Bacillati</taxon>
        <taxon>Bacillota</taxon>
        <taxon>Bacilli</taxon>
        <taxon>Bacillales</taxon>
        <taxon>Paenibacillaceae</taxon>
        <taxon>Paenibacillus</taxon>
    </lineage>
</organism>
<dbReference type="Pfam" id="PF03422">
    <property type="entry name" value="CBM_6"/>
    <property type="match status" value="1"/>
</dbReference>
<evidence type="ECO:0000313" key="9">
    <source>
        <dbReference type="EMBL" id="PWW34347.1"/>
    </source>
</evidence>
<dbReference type="Pfam" id="PF00395">
    <property type="entry name" value="SLH"/>
    <property type="match status" value="3"/>
</dbReference>
<feature type="region of interest" description="Disordered" evidence="4">
    <location>
        <begin position="386"/>
        <end position="433"/>
    </location>
</feature>
<feature type="domain" description="SLH" evidence="7">
    <location>
        <begin position="108"/>
        <end position="168"/>
    </location>
</feature>
<comment type="caution">
    <text evidence="9">The sequence shown here is derived from an EMBL/GenBank/DDBJ whole genome shotgun (WGS) entry which is preliminary data.</text>
</comment>
<dbReference type="PANTHER" id="PTHR10963">
    <property type="entry name" value="GLYCOSYL HYDROLASE-RELATED"/>
    <property type="match status" value="1"/>
</dbReference>
<proteinExistence type="inferred from homology"/>
<evidence type="ECO:0000256" key="1">
    <source>
        <dbReference type="ARBA" id="ARBA00006865"/>
    </source>
</evidence>
<dbReference type="GO" id="GO:0030246">
    <property type="term" value="F:carbohydrate binding"/>
    <property type="evidence" value="ECO:0007669"/>
    <property type="project" value="InterPro"/>
</dbReference>
<dbReference type="InterPro" id="IPR003305">
    <property type="entry name" value="CenC_carb-bd"/>
</dbReference>
<dbReference type="SMART" id="SM00606">
    <property type="entry name" value="CBD_IV"/>
    <property type="match status" value="1"/>
</dbReference>
<dbReference type="InterPro" id="IPR000757">
    <property type="entry name" value="Beta-glucanase-like"/>
</dbReference>
<feature type="domain" description="CBM6" evidence="6">
    <location>
        <begin position="1050"/>
        <end position="1177"/>
    </location>
</feature>
<keyword evidence="2 5" id="KW-0732">Signal</keyword>
<dbReference type="InterPro" id="IPR001119">
    <property type="entry name" value="SLH_dom"/>
</dbReference>
<evidence type="ECO:0000259" key="8">
    <source>
        <dbReference type="PROSITE" id="PS51762"/>
    </source>
</evidence>
<dbReference type="Pfam" id="PF02018">
    <property type="entry name" value="CBM_4_9"/>
    <property type="match status" value="4"/>
</dbReference>
<dbReference type="PANTHER" id="PTHR10963:SF55">
    <property type="entry name" value="GLYCOSIDE HYDROLASE FAMILY 16 PROTEIN"/>
    <property type="match status" value="1"/>
</dbReference>
<evidence type="ECO:0000313" key="10">
    <source>
        <dbReference type="Proteomes" id="UP000247078"/>
    </source>
</evidence>
<evidence type="ECO:0000256" key="2">
    <source>
        <dbReference type="ARBA" id="ARBA00022729"/>
    </source>
</evidence>
<dbReference type="PROSITE" id="PS51175">
    <property type="entry name" value="CBM6"/>
    <property type="match status" value="1"/>
</dbReference>
<gene>
    <name evidence="9" type="ORF">DET56_11559</name>
</gene>
<dbReference type="InterPro" id="IPR050546">
    <property type="entry name" value="Glycosyl_Hydrlase_16"/>
</dbReference>
<dbReference type="EMBL" id="QGTZ01000015">
    <property type="protein sequence ID" value="PWW34347.1"/>
    <property type="molecule type" value="Genomic_DNA"/>
</dbReference>
<feature type="signal peptide" evidence="5">
    <location>
        <begin position="1"/>
        <end position="23"/>
    </location>
</feature>
<dbReference type="GO" id="GO:0005975">
    <property type="term" value="P:carbohydrate metabolic process"/>
    <property type="evidence" value="ECO:0007669"/>
    <property type="project" value="InterPro"/>
</dbReference>
<dbReference type="InterPro" id="IPR006584">
    <property type="entry name" value="Cellulose-bd_IV"/>
</dbReference>
<dbReference type="InterPro" id="IPR013320">
    <property type="entry name" value="ConA-like_dom_sf"/>
</dbReference>
<dbReference type="RefSeq" id="WP_110001843.1">
    <property type="nucleotide sequence ID" value="NZ_QGTZ01000015.1"/>
</dbReference>
<reference evidence="9 10" key="1">
    <citation type="submission" date="2018-05" db="EMBL/GenBank/DDBJ databases">
        <title>Freshwater and sediment microbial communities from various areas in North America, analyzing microbe dynamics in response to fracking.</title>
        <authorList>
            <person name="Lamendella R."/>
        </authorList>
    </citation>
    <scope>NUCLEOTIDE SEQUENCE [LARGE SCALE GENOMIC DNA]</scope>
    <source>
        <strain evidence="9 10">DB-3</strain>
    </source>
</reference>
<feature type="chain" id="PRO_5038625722" evidence="5">
    <location>
        <begin position="24"/>
        <end position="1486"/>
    </location>
</feature>
<feature type="domain" description="SLH" evidence="7">
    <location>
        <begin position="43"/>
        <end position="106"/>
    </location>
</feature>
<dbReference type="Gene3D" id="2.60.120.200">
    <property type="match status" value="1"/>
</dbReference>
<evidence type="ECO:0000256" key="5">
    <source>
        <dbReference type="SAM" id="SignalP"/>
    </source>
</evidence>
<feature type="compositionally biased region" description="Low complexity" evidence="4">
    <location>
        <begin position="406"/>
        <end position="419"/>
    </location>
</feature>
<dbReference type="Pfam" id="PF00722">
    <property type="entry name" value="Glyco_hydro_16"/>
    <property type="match status" value="1"/>
</dbReference>
<evidence type="ECO:0000256" key="4">
    <source>
        <dbReference type="SAM" id="MobiDB-lite"/>
    </source>
</evidence>
<dbReference type="PROSITE" id="PS51762">
    <property type="entry name" value="GH16_2"/>
    <property type="match status" value="1"/>
</dbReference>
<dbReference type="CDD" id="cd08023">
    <property type="entry name" value="GH16_laminarinase_like"/>
    <property type="match status" value="1"/>
</dbReference>
<name>A0A855Y4H7_9BACL</name>
<protein>
    <submittedName>
        <fullName evidence="9">S-layer family protein</fullName>
    </submittedName>
</protein>
<feature type="domain" description="GH16" evidence="8">
    <location>
        <begin position="423"/>
        <end position="692"/>
    </location>
</feature>
<dbReference type="Proteomes" id="UP000247078">
    <property type="component" value="Unassembled WGS sequence"/>
</dbReference>
<dbReference type="PROSITE" id="PS51272">
    <property type="entry name" value="SLH"/>
    <property type="match status" value="3"/>
</dbReference>
<dbReference type="GO" id="GO:0004553">
    <property type="term" value="F:hydrolase activity, hydrolyzing O-glycosyl compounds"/>
    <property type="evidence" value="ECO:0007669"/>
    <property type="project" value="InterPro"/>
</dbReference>
<dbReference type="InterPro" id="IPR008979">
    <property type="entry name" value="Galactose-bd-like_sf"/>
</dbReference>
<dbReference type="SUPFAM" id="SSF49785">
    <property type="entry name" value="Galactose-binding domain-like"/>
    <property type="match status" value="5"/>
</dbReference>
<dbReference type="SUPFAM" id="SSF49899">
    <property type="entry name" value="Concanavalin A-like lectins/glucanases"/>
    <property type="match status" value="1"/>
</dbReference>
<evidence type="ECO:0000259" key="7">
    <source>
        <dbReference type="PROSITE" id="PS51272"/>
    </source>
</evidence>
<evidence type="ECO:0000259" key="6">
    <source>
        <dbReference type="PROSITE" id="PS51175"/>
    </source>
</evidence>
<keyword evidence="3" id="KW-0378">Hydrolase</keyword>
<accession>A0A855Y4H7</accession>
<dbReference type="InterPro" id="IPR005084">
    <property type="entry name" value="CBM6"/>
</dbReference>
<sequence length="1486" mass="163223">MKKGLACLLAGSMMVSLLYPAMAGAESATEQAKGMEQVQANSLHSIPYRDMTGHWAEQAVIQMQELAVIQGYTDGTFKPNERISRAEFVVMLDRIMGFARGQESASVSFSDLNENDWYYEALVRANRAGIILGTVAGQLSPNQPVTRQDAAVMADRAFQLSTGQEDEHVLTRFTDAKKVADYAKKAFSYFIQEKIVNGYNKQLAPTAEITRAEAATLISNMIKDVKSSPGTYESSVDGNLVVRSADVTLQNMTVGGNLLLAEGIGEGTVTLDGVTVTGSVIIKGGGSHSINIRNTQLKRVVVDNASGPVHVNITGNSLIEEMIILRKATVELSDESVIAALNVNSKARHTRIDAKGKIKLLNVEAENVLVNGKEVTTGQHSVNMTLGNEQPAASRPPTPGNGNGSNGSTPSNPGGQSPSVPGNPVGEKPIPATMIPNEDWEMIWNDEFSSSAIDASKWTVQDTGLVYNNELQYYSPDNTRIVKDGDRNVLQIEAKREQKSGKSFTSGKLMTMGKGDWTYGKVVVRAKLPVQQGMWPAIWMMPTDEAHYGGWPASGEIDIMELIGGKNKDHEVYSTIHYDAVKSDGSHGHDQGKFTLPAGESFADDYHDFQVEWLPGMIRFYVDGKLHHQVNDWQTTAAGQPESYTFPAPFDRPFYLILNLAVGGDWPGSPENEFVSEKMNVDFVRVYSYKKINDWPDVTSSPMEPERQRAPQADGNEIYNERFTEGSDAAGVPNEWKFITNAGGAGAVEIVDDEQKGKAAKVTISQAGTESYSVQLTQMPIYVKKNKKYRVEFDAKASVNRDLRSKVTQFEKSWTNYSGEKTFSLTTEWQPFEYTFNMRDGADNNARFEFNLGLDEGTVLLSNVRLTEIGEADPIPVERKALPDGNYVYNGTFDQGKERLGFWSKQIQPDAEAQISVNNFLKFPIMERQLVVDVKQTNGEPGQVAVVQPDMKLEGSTTYGFSFDAKADVSRTMDVELSTAEGHDVQIHQGQLIQISQEMKNYTGEIVIGEGPAAATSELKLLFGSSAGKVYVDNVRLTKRGKPVSIQKYAHIPATEAWLMQGLQLENSDEGGKHVSYMDEGDLLQFKIDGANDGVYVFSTRMASAKADSKVRFSVKDEQGTIVATSQLVLGDTGGWQTYKTIYFPAVSLKAGAVYYVNFEGNEYNTRWLDVSQNILQNGELTSDRSGWELIPPDLVVSHGEDRGISIALPGTSENWWEVLLQQGKLVLEGRKTYRLSFEASATAPKSMQVVVSQGNGEDTKYMDETVNLTETKQSYVYTFGMGEQGDSAALLNFGLGTASAGEHNVSIQNVMLYEVNPGADQGGQPVHVNLIPNGDFAKGSEGWFKHSDGNSEELVFQVANQKLQAQIGQAGTIPWDRQIINEGFAMQQGYKYKLTFKAKADKPRKMGLGIGWVDVPAGYAWHGFFGEQVDLSTTEREYTFIFDTTEPSYANSRIVFDMGNISGVEDGNTAIMLSDVSLIHMGPTQ</sequence>
<evidence type="ECO:0000256" key="3">
    <source>
        <dbReference type="ARBA" id="ARBA00022801"/>
    </source>
</evidence>
<feature type="domain" description="SLH" evidence="7">
    <location>
        <begin position="170"/>
        <end position="232"/>
    </location>
</feature>
<dbReference type="Gene3D" id="2.60.120.260">
    <property type="entry name" value="Galactose-binding domain-like"/>
    <property type="match status" value="5"/>
</dbReference>